<evidence type="ECO:0000313" key="14">
    <source>
        <dbReference type="Proteomes" id="UP000270342"/>
    </source>
</evidence>
<accession>A0A494XME6</accession>
<keyword evidence="5 10" id="KW-0067">ATP-binding</keyword>
<dbReference type="Gene3D" id="1.10.10.160">
    <property type="match status" value="1"/>
</dbReference>
<evidence type="ECO:0000256" key="10">
    <source>
        <dbReference type="PROSITE-ProRule" id="PRU00560"/>
    </source>
</evidence>
<dbReference type="InterPro" id="IPR014017">
    <property type="entry name" value="DNA_helicase_UvrD-like_C"/>
</dbReference>
<dbReference type="GO" id="GO:0005524">
    <property type="term" value="F:ATP binding"/>
    <property type="evidence" value="ECO:0007669"/>
    <property type="project" value="UniProtKB-UniRule"/>
</dbReference>
<proteinExistence type="inferred from homology"/>
<feature type="domain" description="UvrD-like helicase ATP-binding" evidence="11">
    <location>
        <begin position="35"/>
        <end position="328"/>
    </location>
</feature>
<keyword evidence="2 10" id="KW-0547">Nucleotide-binding</keyword>
<dbReference type="Gene3D" id="3.40.50.300">
    <property type="entry name" value="P-loop containing nucleotide triphosphate hydrolases"/>
    <property type="match status" value="2"/>
</dbReference>
<dbReference type="RefSeq" id="WP_121088201.1">
    <property type="nucleotide sequence ID" value="NZ_RBZU01000008.1"/>
</dbReference>
<dbReference type="PANTHER" id="PTHR11070">
    <property type="entry name" value="UVRD / RECB / PCRA DNA HELICASE FAMILY MEMBER"/>
    <property type="match status" value="1"/>
</dbReference>
<dbReference type="PROSITE" id="PS51198">
    <property type="entry name" value="UVRD_HELICASE_ATP_BIND"/>
    <property type="match status" value="1"/>
</dbReference>
<feature type="domain" description="UvrD-like helicase C-terminal" evidence="12">
    <location>
        <begin position="329"/>
        <end position="592"/>
    </location>
</feature>
<evidence type="ECO:0000256" key="4">
    <source>
        <dbReference type="ARBA" id="ARBA00022806"/>
    </source>
</evidence>
<dbReference type="OrthoDB" id="5905204at2"/>
<dbReference type="InterPro" id="IPR027417">
    <property type="entry name" value="P-loop_NTPase"/>
</dbReference>
<reference evidence="13 14" key="1">
    <citation type="submission" date="2018-10" db="EMBL/GenBank/DDBJ databases">
        <title>Robbsia sp. DHC34, isolated from soil.</title>
        <authorList>
            <person name="Gao Z.-H."/>
            <person name="Qiu L.-H."/>
        </authorList>
    </citation>
    <scope>NUCLEOTIDE SEQUENCE [LARGE SCALE GENOMIC DNA]</scope>
    <source>
        <strain evidence="13 14">DHC34</strain>
    </source>
</reference>
<evidence type="ECO:0000256" key="3">
    <source>
        <dbReference type="ARBA" id="ARBA00022801"/>
    </source>
</evidence>
<dbReference type="GO" id="GO:0016887">
    <property type="term" value="F:ATP hydrolysis activity"/>
    <property type="evidence" value="ECO:0007669"/>
    <property type="project" value="RHEA"/>
</dbReference>
<dbReference type="InterPro" id="IPR014016">
    <property type="entry name" value="UvrD-like_ATP-bd"/>
</dbReference>
<dbReference type="CDD" id="cd17932">
    <property type="entry name" value="DEXQc_UvrD"/>
    <property type="match status" value="1"/>
</dbReference>
<dbReference type="InterPro" id="IPR000212">
    <property type="entry name" value="DNA_helicase_UvrD/REP"/>
</dbReference>
<evidence type="ECO:0000256" key="2">
    <source>
        <dbReference type="ARBA" id="ARBA00022741"/>
    </source>
</evidence>
<evidence type="ECO:0000256" key="7">
    <source>
        <dbReference type="ARBA" id="ARBA00034617"/>
    </source>
</evidence>
<dbReference type="GO" id="GO:0043138">
    <property type="term" value="F:3'-5' DNA helicase activity"/>
    <property type="evidence" value="ECO:0007669"/>
    <property type="project" value="UniProtKB-EC"/>
</dbReference>
<protein>
    <recommendedName>
        <fullName evidence="8">DNA 3'-5' helicase</fullName>
        <ecNumber evidence="8">5.6.2.4</ecNumber>
    </recommendedName>
</protein>
<keyword evidence="6" id="KW-0413">Isomerase</keyword>
<dbReference type="GO" id="GO:0005829">
    <property type="term" value="C:cytosol"/>
    <property type="evidence" value="ECO:0007669"/>
    <property type="project" value="TreeGrafter"/>
</dbReference>
<evidence type="ECO:0000256" key="5">
    <source>
        <dbReference type="ARBA" id="ARBA00022840"/>
    </source>
</evidence>
<name>A0A494XME6_9BURK</name>
<comment type="catalytic activity">
    <reaction evidence="7">
        <text>Couples ATP hydrolysis with the unwinding of duplex DNA by translocating in the 3'-5' direction.</text>
        <dbReference type="EC" id="5.6.2.4"/>
    </reaction>
</comment>
<evidence type="ECO:0000256" key="1">
    <source>
        <dbReference type="ARBA" id="ARBA00009922"/>
    </source>
</evidence>
<comment type="caution">
    <text evidence="13">The sequence shown here is derived from an EMBL/GenBank/DDBJ whole genome shotgun (WGS) entry which is preliminary data.</text>
</comment>
<feature type="binding site" evidence="10">
    <location>
        <begin position="56"/>
        <end position="63"/>
    </location>
    <ligand>
        <name>ATP</name>
        <dbReference type="ChEBI" id="CHEBI:30616"/>
    </ligand>
</feature>
<dbReference type="AlphaFoldDB" id="A0A494XME6"/>
<evidence type="ECO:0000256" key="8">
    <source>
        <dbReference type="ARBA" id="ARBA00034808"/>
    </source>
</evidence>
<dbReference type="SUPFAM" id="SSF52540">
    <property type="entry name" value="P-loop containing nucleoside triphosphate hydrolases"/>
    <property type="match status" value="1"/>
</dbReference>
<dbReference type="InterPro" id="IPR013986">
    <property type="entry name" value="DExx_box_DNA_helicase_dom_sf"/>
</dbReference>
<dbReference type="EC" id="5.6.2.4" evidence="8"/>
<gene>
    <name evidence="13" type="ORF">D7S86_17730</name>
</gene>
<evidence type="ECO:0000256" key="9">
    <source>
        <dbReference type="ARBA" id="ARBA00048988"/>
    </source>
</evidence>
<sequence>MYAETADAAGRSGRAASDYLARLNPAQRAAVEHGVRAPSATGAAGAQVDAPLLVIAGAGSGKTDTLAHRVTHLLIHGVDPRRILLLTFSRRAAGEMRKRVERIAWRALGADAATLASGLHWSGTFHGIGARLLREYAGQIGLSPTYTIHDREDSADLMNLVRHELDFSTKDRRFPLKSTCLAIYSRVVNAQADLEAVLGLYYPWCAEWRDELRALFGAYVEAKQKQDVLDYDDLLLYCAHMMAEPALAADAGARFDHVLVDEYQDTNALQATILRGLKPDGRGLTVVGDDAQSIYSFRAATVRNILDFPSQFDPPARIVTLEQNYRSTQPILEASNAVIGLAAERYTKHLWSERASAQRPALVHVKDEADQARYVCARVLEQREAGVELKKQAVLFRASDHSGPLEVELTVRNIPFVKFGGLKFLDAAHVKDVLAVLRFAENPRDRVAGFRVMQVLPGVGPVTAGRALDALAAADDVAHALRTFSPGARPAADWAAFADLIADIRAGLHAWPAELDRIRTWYEPHLLDRYDDAPARLADLVQLAHIGASYPSRERFLTELALDPPDATSDEAGVPLRDEDYLILSTIHSAKGQEWQHVFVLNGVDGCIPSDLAAGSPDEIEEERRLLYVAMTRAKDTLEILVPERFYVTQQTAHGDRHVYGSRTRFIPNTLLTHFESTSWPREPGAQATTPEQARMHIDLAAKMRKMWG</sequence>
<keyword evidence="4 10" id="KW-0347">Helicase</keyword>
<dbReference type="EMBL" id="RBZU01000008">
    <property type="protein sequence ID" value="RKP51798.1"/>
    <property type="molecule type" value="Genomic_DNA"/>
</dbReference>
<evidence type="ECO:0000313" key="13">
    <source>
        <dbReference type="EMBL" id="RKP51798.1"/>
    </source>
</evidence>
<organism evidence="13 14">
    <name type="scientific">Pararobbsia silviterrae</name>
    <dbReference type="NCBI Taxonomy" id="1792498"/>
    <lineage>
        <taxon>Bacteria</taxon>
        <taxon>Pseudomonadati</taxon>
        <taxon>Pseudomonadota</taxon>
        <taxon>Betaproteobacteria</taxon>
        <taxon>Burkholderiales</taxon>
        <taxon>Burkholderiaceae</taxon>
        <taxon>Pararobbsia</taxon>
    </lineage>
</organism>
<dbReference type="GO" id="GO:0003677">
    <property type="term" value="F:DNA binding"/>
    <property type="evidence" value="ECO:0007669"/>
    <property type="project" value="InterPro"/>
</dbReference>
<evidence type="ECO:0000259" key="12">
    <source>
        <dbReference type="PROSITE" id="PS51217"/>
    </source>
</evidence>
<dbReference type="Pfam" id="PF00580">
    <property type="entry name" value="UvrD-helicase"/>
    <property type="match status" value="1"/>
</dbReference>
<dbReference type="GO" id="GO:0000725">
    <property type="term" value="P:recombinational repair"/>
    <property type="evidence" value="ECO:0007669"/>
    <property type="project" value="TreeGrafter"/>
</dbReference>
<keyword evidence="14" id="KW-1185">Reference proteome</keyword>
<evidence type="ECO:0000259" key="11">
    <source>
        <dbReference type="PROSITE" id="PS51198"/>
    </source>
</evidence>
<comment type="similarity">
    <text evidence="1">Belongs to the helicase family. UvrD subfamily.</text>
</comment>
<comment type="catalytic activity">
    <reaction evidence="9">
        <text>ATP + H2O = ADP + phosphate + H(+)</text>
        <dbReference type="Rhea" id="RHEA:13065"/>
        <dbReference type="ChEBI" id="CHEBI:15377"/>
        <dbReference type="ChEBI" id="CHEBI:15378"/>
        <dbReference type="ChEBI" id="CHEBI:30616"/>
        <dbReference type="ChEBI" id="CHEBI:43474"/>
        <dbReference type="ChEBI" id="CHEBI:456216"/>
        <dbReference type="EC" id="5.6.2.4"/>
    </reaction>
</comment>
<dbReference type="Pfam" id="PF13361">
    <property type="entry name" value="UvrD_C"/>
    <property type="match status" value="2"/>
</dbReference>
<dbReference type="PROSITE" id="PS51217">
    <property type="entry name" value="UVRD_HELICASE_CTER"/>
    <property type="match status" value="1"/>
</dbReference>
<dbReference type="PANTHER" id="PTHR11070:SF3">
    <property type="entry name" value="DNA 3'-5' HELICASE"/>
    <property type="match status" value="1"/>
</dbReference>
<dbReference type="Gene3D" id="1.10.486.10">
    <property type="entry name" value="PCRA, domain 4"/>
    <property type="match status" value="1"/>
</dbReference>
<evidence type="ECO:0000256" key="6">
    <source>
        <dbReference type="ARBA" id="ARBA00023235"/>
    </source>
</evidence>
<keyword evidence="3 10" id="KW-0378">Hydrolase</keyword>
<dbReference type="Proteomes" id="UP000270342">
    <property type="component" value="Unassembled WGS sequence"/>
</dbReference>